<protein>
    <submittedName>
        <fullName evidence="2">Uncharacterized protein</fullName>
    </submittedName>
</protein>
<evidence type="ECO:0000313" key="2">
    <source>
        <dbReference type="EMBL" id="QEU88248.1"/>
    </source>
</evidence>
<keyword evidence="3" id="KW-1185">Reference proteome</keyword>
<proteinExistence type="predicted"/>
<dbReference type="EMBL" id="CP023700">
    <property type="protein sequence ID" value="QEU88248.1"/>
    <property type="molecule type" value="Genomic_DNA"/>
</dbReference>
<feature type="transmembrane region" description="Helical" evidence="1">
    <location>
        <begin position="57"/>
        <end position="75"/>
    </location>
</feature>
<keyword evidence="1" id="KW-0472">Membrane</keyword>
<keyword evidence="1" id="KW-0812">Transmembrane</keyword>
<reference evidence="2 3" key="1">
    <citation type="submission" date="2017-09" db="EMBL/GenBank/DDBJ databases">
        <authorList>
            <person name="Lee N."/>
            <person name="Cho B.-K."/>
        </authorList>
    </citation>
    <scope>NUCLEOTIDE SEQUENCE [LARGE SCALE GENOMIC DNA]</scope>
    <source>
        <strain evidence="2 3">ATCC 39115</strain>
    </source>
</reference>
<dbReference type="Proteomes" id="UP000327143">
    <property type="component" value="Chromosome"/>
</dbReference>
<feature type="transmembrane region" description="Helical" evidence="1">
    <location>
        <begin position="82"/>
        <end position="101"/>
    </location>
</feature>
<evidence type="ECO:0000256" key="1">
    <source>
        <dbReference type="SAM" id="Phobius"/>
    </source>
</evidence>
<evidence type="ECO:0000313" key="3">
    <source>
        <dbReference type="Proteomes" id="UP000327143"/>
    </source>
</evidence>
<sequence length="138" mass="14515">MLGRRRRPLVPRPIAVNATRPGSTPSPGRRACVLLGFFWLALALSYAALTLMGEAQLPVVGPAAMTTAIVFFPWLRAHGRASLGAGAVGAVAAFSLLDVFREHAERLTADAVTCAVAAVPAVVVYGVLAGRFPRRAPR</sequence>
<accession>A0ABX6AK51</accession>
<name>A0ABX6AK51_STRVD</name>
<feature type="transmembrane region" description="Helical" evidence="1">
    <location>
        <begin position="107"/>
        <end position="128"/>
    </location>
</feature>
<keyword evidence="1" id="KW-1133">Transmembrane helix</keyword>
<gene>
    <name evidence="2" type="ORF">CP969_28825</name>
</gene>
<organism evidence="2 3">
    <name type="scientific">Streptomyces viridosporus T7A</name>
    <dbReference type="NCBI Taxonomy" id="665577"/>
    <lineage>
        <taxon>Bacteria</taxon>
        <taxon>Bacillati</taxon>
        <taxon>Actinomycetota</taxon>
        <taxon>Actinomycetes</taxon>
        <taxon>Kitasatosporales</taxon>
        <taxon>Streptomycetaceae</taxon>
        <taxon>Streptomyces</taxon>
    </lineage>
</organism>